<dbReference type="AlphaFoldDB" id="A0A834JKJ5"/>
<name>A0A834JKJ5_VESPE</name>
<proteinExistence type="predicted"/>
<sequence length="126" mass="14487">MATRWHEKTSLPFPPPEFESRQGVLRRYFEDGTTRGSKRAFRDRREKENARKISPFEIDSSYWQRVESTTTTTTTTATATTATTRFYPLTLNVGLNALKAHVSEEVITEGRSSTDCEYKYRLALAL</sequence>
<organism evidence="1 2">
    <name type="scientific">Vespula pensylvanica</name>
    <name type="common">Western yellow jacket</name>
    <name type="synonym">Wasp</name>
    <dbReference type="NCBI Taxonomy" id="30213"/>
    <lineage>
        <taxon>Eukaryota</taxon>
        <taxon>Metazoa</taxon>
        <taxon>Ecdysozoa</taxon>
        <taxon>Arthropoda</taxon>
        <taxon>Hexapoda</taxon>
        <taxon>Insecta</taxon>
        <taxon>Pterygota</taxon>
        <taxon>Neoptera</taxon>
        <taxon>Endopterygota</taxon>
        <taxon>Hymenoptera</taxon>
        <taxon>Apocrita</taxon>
        <taxon>Aculeata</taxon>
        <taxon>Vespoidea</taxon>
        <taxon>Vespidae</taxon>
        <taxon>Vespinae</taxon>
        <taxon>Vespula</taxon>
    </lineage>
</organism>
<keyword evidence="2" id="KW-1185">Reference proteome</keyword>
<accession>A0A834JKJ5</accession>
<evidence type="ECO:0000313" key="2">
    <source>
        <dbReference type="Proteomes" id="UP000600918"/>
    </source>
</evidence>
<comment type="caution">
    <text evidence="1">The sequence shown here is derived from an EMBL/GenBank/DDBJ whole genome shotgun (WGS) entry which is preliminary data.</text>
</comment>
<protein>
    <submittedName>
        <fullName evidence="1">Uncharacterized protein</fullName>
    </submittedName>
</protein>
<evidence type="ECO:0000313" key="1">
    <source>
        <dbReference type="EMBL" id="KAF7390508.1"/>
    </source>
</evidence>
<reference evidence="1" key="1">
    <citation type="journal article" date="2020" name="G3 (Bethesda)">
        <title>High-Quality Assemblies for Three Invasive Social Wasps from the &lt;i&gt;Vespula&lt;/i&gt; Genus.</title>
        <authorList>
            <person name="Harrop T.W.R."/>
            <person name="Guhlin J."/>
            <person name="McLaughlin G.M."/>
            <person name="Permina E."/>
            <person name="Stockwell P."/>
            <person name="Gilligan J."/>
            <person name="Le Lec M.F."/>
            <person name="Gruber M.A.M."/>
            <person name="Quinn O."/>
            <person name="Lovegrove M."/>
            <person name="Duncan E.J."/>
            <person name="Remnant E.J."/>
            <person name="Van Eeckhoven J."/>
            <person name="Graham B."/>
            <person name="Knapp R.A."/>
            <person name="Langford K.W."/>
            <person name="Kronenberg Z."/>
            <person name="Press M.O."/>
            <person name="Eacker S.M."/>
            <person name="Wilson-Rankin E.E."/>
            <person name="Purcell J."/>
            <person name="Lester P.J."/>
            <person name="Dearden P.K."/>
        </authorList>
    </citation>
    <scope>NUCLEOTIDE SEQUENCE</scope>
    <source>
        <strain evidence="1">Volc-1</strain>
    </source>
</reference>
<gene>
    <name evidence="1" type="ORF">H0235_017670</name>
</gene>
<dbReference type="EMBL" id="JACSDY010000023">
    <property type="protein sequence ID" value="KAF7390508.1"/>
    <property type="molecule type" value="Genomic_DNA"/>
</dbReference>
<dbReference type="Proteomes" id="UP000600918">
    <property type="component" value="Unassembled WGS sequence"/>
</dbReference>